<feature type="region of interest" description="Disordered" evidence="6">
    <location>
        <begin position="1581"/>
        <end position="1602"/>
    </location>
</feature>
<dbReference type="Pfam" id="PF04082">
    <property type="entry name" value="Fungal_trans"/>
    <property type="match status" value="1"/>
</dbReference>
<evidence type="ECO:0000313" key="9">
    <source>
        <dbReference type="Proteomes" id="UP001610563"/>
    </source>
</evidence>
<reference evidence="8 9" key="1">
    <citation type="submission" date="2024-07" db="EMBL/GenBank/DDBJ databases">
        <title>Section-level genome sequencing and comparative genomics of Aspergillus sections Usti and Cavernicolus.</title>
        <authorList>
            <consortium name="Lawrence Berkeley National Laboratory"/>
            <person name="Nybo J.L."/>
            <person name="Vesth T.C."/>
            <person name="Theobald S."/>
            <person name="Frisvad J.C."/>
            <person name="Larsen T.O."/>
            <person name="Kjaerboelling I."/>
            <person name="Rothschild-Mancinelli K."/>
            <person name="Lyhne E.K."/>
            <person name="Kogle M.E."/>
            <person name="Barry K."/>
            <person name="Clum A."/>
            <person name="Na H."/>
            <person name="Ledsgaard L."/>
            <person name="Lin J."/>
            <person name="Lipzen A."/>
            <person name="Kuo A."/>
            <person name="Riley R."/>
            <person name="Mondo S."/>
            <person name="Labutti K."/>
            <person name="Haridas S."/>
            <person name="Pangalinan J."/>
            <person name="Salamov A.A."/>
            <person name="Simmons B.A."/>
            <person name="Magnuson J.K."/>
            <person name="Chen J."/>
            <person name="Drula E."/>
            <person name="Henrissat B."/>
            <person name="Wiebenga A."/>
            <person name="Lubbers R.J."/>
            <person name="Gomes A.C."/>
            <person name="Makela M.R."/>
            <person name="Stajich J."/>
            <person name="Grigoriev I.V."/>
            <person name="Mortensen U.H."/>
            <person name="De Vries R.P."/>
            <person name="Baker S.E."/>
            <person name="Andersen M.R."/>
        </authorList>
    </citation>
    <scope>NUCLEOTIDE SEQUENCE [LARGE SCALE GENOMIC DNA]</scope>
    <source>
        <strain evidence="8 9">CBS 209.92</strain>
    </source>
</reference>
<evidence type="ECO:0000256" key="1">
    <source>
        <dbReference type="ARBA" id="ARBA00004123"/>
    </source>
</evidence>
<protein>
    <submittedName>
        <fullName evidence="8">Type I 3-dehydroquinase-domain-containing protein</fullName>
    </submittedName>
</protein>
<feature type="compositionally biased region" description="Low complexity" evidence="6">
    <location>
        <begin position="1350"/>
        <end position="1364"/>
    </location>
</feature>
<feature type="compositionally biased region" description="Low complexity" evidence="6">
    <location>
        <begin position="1676"/>
        <end position="1691"/>
    </location>
</feature>
<feature type="compositionally biased region" description="Low complexity" evidence="6">
    <location>
        <begin position="22"/>
        <end position="49"/>
    </location>
</feature>
<keyword evidence="5" id="KW-0539">Nucleus</keyword>
<comment type="subcellular location">
    <subcellularLocation>
        <location evidence="1">Nucleus</location>
    </subcellularLocation>
</comment>
<dbReference type="Gene3D" id="3.20.20.70">
    <property type="entry name" value="Aldolase class I"/>
    <property type="match status" value="1"/>
</dbReference>
<dbReference type="EMBL" id="JBFTWV010000132">
    <property type="protein sequence ID" value="KAL2785860.1"/>
    <property type="molecule type" value="Genomic_DNA"/>
</dbReference>
<dbReference type="NCBIfam" id="TIGR01093">
    <property type="entry name" value="aroD"/>
    <property type="match status" value="1"/>
</dbReference>
<feature type="region of interest" description="Disordered" evidence="6">
    <location>
        <begin position="1792"/>
        <end position="1818"/>
    </location>
</feature>
<feature type="compositionally biased region" description="Low complexity" evidence="6">
    <location>
        <begin position="1411"/>
        <end position="1420"/>
    </location>
</feature>
<feature type="region of interest" description="Disordered" evidence="6">
    <location>
        <begin position="1288"/>
        <end position="1375"/>
    </location>
</feature>
<evidence type="ECO:0000256" key="6">
    <source>
        <dbReference type="SAM" id="MobiDB-lite"/>
    </source>
</evidence>
<sequence>MMQTALHQPVATTLRADAPVNTTTTTTTPSTTPLKGTSASSALPFPSALLPQDPPRTVVTVYGPGQDTIVQVVADVLGKPWTTETSLSALGRGSSAVVVGIRATDLAGSLQEAGAGYDRSACILVNFHGVDDGSFPEESLTELCDYEFLYSLRSPFFRRDLTRFLSLILGQTRPHEDLKTKNRTNFISTTFPDVHAALPNLDILSVGSDAVEIRVDLLVDPEPQPSEVPSLRYVGQQLMLLRQHTEMPIIFTTRCTKEGGKFPMDDPNLFYRYLRRAIQWGVEYIDVELWLPEKVRRSLAEVKGNSVIMSAFHDYSGEWKWTSPEAPRIFEESAKYADIVKMIAMVHSVEANYELEYFRSTVKQTHGAYPLLSAVNMGQLGQLSRALNTVFSPITHPLLPMIAAPGQLTAAEINEALHIMGQSPKRDLYAIGSFRATPQSMFMEKCFNELSLPHTLTSIDRGPPGSLERVIMQPSFGGAALHPPIPSNSRLPAVSDAARAIGLVDTIVVTSPGTLVGENASWKGIRATLTRDYVPSAYRNRAAIILASSESEASSSIFALRSLGVGAIYTVGFRGTGPLAEGLEPFTTIQSVKLVEQPFVIVSALPPEKSLLVQPLLRHYRSTGRASPPSTRGKVYLDLTRGERNGDPLGVAERAGWTAYGIEDVNAWTTVETLRLLVGQNVPFDFVRMAIDRLTPRRVTAEPRESMNCKSCRKRKRGPKTDVLEALLKRVDGLEKRLQDDNTHPLSPSSPVKDLSPQSQAAAAAAQAAFPLTAQTQAHGPGQAYANSSPVAHHGYGFPPIGQGHGQSQLHGQSQAPGLAQAQAQPGRVPDAMLDAYFARLHGKPFFILDEAATRARSAAGTLPGFLGMAIYALTLRYTTVNPPPGSLEYARQARRMVDIDQPSIENLQTLLLLSQTFYAYGCGKKAYMTLGNAVSMVLALDLYRELPASHPAPPLEREMRRRLFWAVYVMDRFLTCGSKRPCLIADHSIVVRLPSSSSGSDPGDVFNPVGPNIPYSSDRRKTSGSCSALLVDISRILGVTHRYLAAGGVKGDSHFPWHALSNLSKIRQELDLWAAGTHDLFASIEALFGHPESTLLLLSKLIYHLVHCLLYRPFLPIDLAELRGSGQHQSWQIEATTLCFSHANAIAELVELARHAPRIEWPDLVAYCLAVAGTVHIHGVHYHGRRDGEVFASSPDFLAREMHQLAWLRQSWTGVQHHRDLLTTLSACHADLVRTLAARPVRFAPVFHLEDFLDRYPGLVVDGGHVRLVDGDEQLELDPQLLYAPTLPSQQPHLHTSSHVHARHHSTSSASLSFHPHHTSPTWPDIPTDPDLLDPQSHAHLATGTGSVFSPTLPSSSTSPTFLHPQSLNTANNGSINGSINSTLHPQIEIQYATFPFESTPGPIGESPESVPSSSNAGPSGSGSAGGTANEEKDPFLSLLEQIAENEHSQGGPNMQQPYQIQSPSTSLTNSRSTKPFNSVHSYPSLITVQGGKLTRNEPVTTTPPSKKDLLISIFSEAKSLPREIDTHPTSPTPDRPSPAQERLLGFVRAVQSTGFVGSRGGGSGTGGGTGYGIELDAGEGSFGENNRQAGEGEGYGEEGRDEEYELVKDIIRASFPSFPSTSPTSSTTATATGARTWGRARAQSNTNTHTEQRIAEPASPFEPTPASTSKPALSISTSTTHHQRSSSTSGPTKQFNNLISFLAFMTKENLLLSPGVGERVAIEMVRDTLSQHGSSIHSHTQSHSQSGSGYGYGKGESTPWFGDAGPESISAAALWMIIMGEELFARVQEREKGKGKEVQRSRPGTGIGTTRTTKKGRGGIVDEWETWMARLQYLSLREDLNVEAREAAAEGAAVMRRV</sequence>
<feature type="region of interest" description="Disordered" evidence="6">
    <location>
        <begin position="1617"/>
        <end position="1694"/>
    </location>
</feature>
<name>A0ABR4FRI5_9EURO</name>
<dbReference type="InterPro" id="IPR007219">
    <property type="entry name" value="XnlR_reg_dom"/>
</dbReference>
<feature type="region of interest" description="Disordered" evidence="6">
    <location>
        <begin position="735"/>
        <end position="761"/>
    </location>
</feature>
<gene>
    <name evidence="8" type="ORF">BJX66DRAFT_329005</name>
</gene>
<dbReference type="InterPro" id="IPR022085">
    <property type="entry name" value="OpdG"/>
</dbReference>
<evidence type="ECO:0000256" key="5">
    <source>
        <dbReference type="ARBA" id="ARBA00023242"/>
    </source>
</evidence>
<feature type="compositionally biased region" description="Basic and acidic residues" evidence="6">
    <location>
        <begin position="1792"/>
        <end position="1802"/>
    </location>
</feature>
<feature type="region of interest" description="Disordered" evidence="6">
    <location>
        <begin position="1448"/>
        <end position="1481"/>
    </location>
</feature>
<feature type="region of interest" description="Disordered" evidence="6">
    <location>
        <begin position="1734"/>
        <end position="1753"/>
    </location>
</feature>
<keyword evidence="3" id="KW-0805">Transcription regulation</keyword>
<dbReference type="Pfam" id="PF12311">
    <property type="entry name" value="DUF3632"/>
    <property type="match status" value="1"/>
</dbReference>
<dbReference type="CDD" id="cd12148">
    <property type="entry name" value="fungal_TF_MHR"/>
    <property type="match status" value="1"/>
</dbReference>
<evidence type="ECO:0000256" key="3">
    <source>
        <dbReference type="ARBA" id="ARBA00023015"/>
    </source>
</evidence>
<feature type="compositionally biased region" description="Polar residues" evidence="6">
    <location>
        <begin position="1450"/>
        <end position="1481"/>
    </location>
</feature>
<feature type="compositionally biased region" description="Low complexity" evidence="6">
    <location>
        <begin position="1322"/>
        <end position="1336"/>
    </location>
</feature>
<dbReference type="Proteomes" id="UP001610563">
    <property type="component" value="Unassembled WGS sequence"/>
</dbReference>
<evidence type="ECO:0000313" key="8">
    <source>
        <dbReference type="EMBL" id="KAL2785860.1"/>
    </source>
</evidence>
<dbReference type="SMART" id="SM00906">
    <property type="entry name" value="Fungal_trans"/>
    <property type="match status" value="1"/>
</dbReference>
<dbReference type="Gene3D" id="3.40.50.10860">
    <property type="entry name" value="Leucine Dehydrogenase, chain A, domain 1"/>
    <property type="match status" value="1"/>
</dbReference>
<proteinExistence type="predicted"/>
<dbReference type="InterPro" id="IPR050815">
    <property type="entry name" value="TF_fung"/>
</dbReference>
<evidence type="ECO:0000256" key="4">
    <source>
        <dbReference type="ARBA" id="ARBA00023163"/>
    </source>
</evidence>
<feature type="compositionally biased region" description="Basic residues" evidence="6">
    <location>
        <begin position="1297"/>
        <end position="1307"/>
    </location>
</feature>
<accession>A0ABR4FRI5</accession>
<evidence type="ECO:0000259" key="7">
    <source>
        <dbReference type="SMART" id="SM00906"/>
    </source>
</evidence>
<keyword evidence="9" id="KW-1185">Reference proteome</keyword>
<dbReference type="PANTHER" id="PTHR47338">
    <property type="entry name" value="ZN(II)2CYS6 TRANSCRIPTION FACTOR (EUROFUNG)-RELATED"/>
    <property type="match status" value="1"/>
</dbReference>
<dbReference type="InterPro" id="IPR001381">
    <property type="entry name" value="DHquinase_I"/>
</dbReference>
<evidence type="ECO:0000256" key="2">
    <source>
        <dbReference type="ARBA" id="ARBA00022723"/>
    </source>
</evidence>
<feature type="region of interest" description="Disordered" evidence="6">
    <location>
        <begin position="1398"/>
        <end position="1432"/>
    </location>
</feature>
<comment type="caution">
    <text evidence="8">The sequence shown here is derived from an EMBL/GenBank/DDBJ whole genome shotgun (WGS) entry which is preliminary data.</text>
</comment>
<feature type="compositionally biased region" description="Low complexity" evidence="6">
    <location>
        <begin position="1617"/>
        <end position="1634"/>
    </location>
</feature>
<keyword evidence="4" id="KW-0804">Transcription</keyword>
<dbReference type="Gene3D" id="3.40.50.720">
    <property type="entry name" value="NAD(P)-binding Rossmann-like Domain"/>
    <property type="match status" value="1"/>
</dbReference>
<dbReference type="InterPro" id="IPR013785">
    <property type="entry name" value="Aldolase_TIM"/>
</dbReference>
<feature type="region of interest" description="Disordered" evidence="6">
    <location>
        <begin position="1"/>
        <end position="49"/>
    </location>
</feature>
<dbReference type="CDD" id="cd00502">
    <property type="entry name" value="DHQase_I"/>
    <property type="match status" value="1"/>
</dbReference>
<feature type="compositionally biased region" description="Low complexity" evidence="6">
    <location>
        <begin position="1734"/>
        <end position="1749"/>
    </location>
</feature>
<feature type="domain" description="Xylanolytic transcriptional activator regulatory" evidence="7">
    <location>
        <begin position="927"/>
        <end position="1001"/>
    </location>
</feature>
<feature type="compositionally biased region" description="Low complexity" evidence="6">
    <location>
        <begin position="806"/>
        <end position="826"/>
    </location>
</feature>
<keyword evidence="2" id="KW-0479">Metal-binding</keyword>
<feature type="region of interest" description="Disordered" evidence="6">
    <location>
        <begin position="779"/>
        <end position="826"/>
    </location>
</feature>
<dbReference type="PANTHER" id="PTHR47338:SF4">
    <property type="entry name" value="ZN(II)2CYS6 TRANSCRIPTION FACTOR (EUROFUNG)"/>
    <property type="match status" value="1"/>
</dbReference>
<organism evidence="8 9">
    <name type="scientific">Aspergillus keveii</name>
    <dbReference type="NCBI Taxonomy" id="714993"/>
    <lineage>
        <taxon>Eukaryota</taxon>
        <taxon>Fungi</taxon>
        <taxon>Dikarya</taxon>
        <taxon>Ascomycota</taxon>
        <taxon>Pezizomycotina</taxon>
        <taxon>Eurotiomycetes</taxon>
        <taxon>Eurotiomycetidae</taxon>
        <taxon>Eurotiales</taxon>
        <taxon>Aspergillaceae</taxon>
        <taxon>Aspergillus</taxon>
        <taxon>Aspergillus subgen. Nidulantes</taxon>
    </lineage>
</organism>
<dbReference type="SUPFAM" id="SSF51569">
    <property type="entry name" value="Aldolase"/>
    <property type="match status" value="1"/>
</dbReference>
<dbReference type="Pfam" id="PF01487">
    <property type="entry name" value="DHquinase_I"/>
    <property type="match status" value="1"/>
</dbReference>